<feature type="compositionally biased region" description="Basic residues" evidence="6">
    <location>
        <begin position="199"/>
        <end position="208"/>
    </location>
</feature>
<evidence type="ECO:0000313" key="9">
    <source>
        <dbReference type="EMBL" id="NKE08628.1"/>
    </source>
</evidence>
<dbReference type="Proteomes" id="UP000521379">
    <property type="component" value="Unassembled WGS sequence"/>
</dbReference>
<sequence>MRQLAALLRVGRTSGSAFEVAALSLAEAPDPSHTGRRINAVCSTVARATTIGRAPSVTLRSLAHQPAAQSPRLRRVEVSVLSDLARCWEVSERTGAPLAALLEGLAEATEADLDAAAARETALAGSRATVNILTCLPVLALGLGMLIGADPVRTLLTTPWGLAAGFVGAVLTVIGRIWTGRLVHRAEHAADAKPTRGASGRRNRSTRRRPGDLSAPASQAVAS</sequence>
<evidence type="ECO:0000256" key="1">
    <source>
        <dbReference type="ARBA" id="ARBA00004651"/>
    </source>
</evidence>
<dbReference type="PANTHER" id="PTHR35007:SF4">
    <property type="entry name" value="CONSERVED TRANSMEMBRANE PROTEIN-RELATED"/>
    <property type="match status" value="1"/>
</dbReference>
<dbReference type="InterPro" id="IPR018076">
    <property type="entry name" value="T2SS_GspF_dom"/>
</dbReference>
<evidence type="ECO:0000256" key="4">
    <source>
        <dbReference type="ARBA" id="ARBA00022989"/>
    </source>
</evidence>
<dbReference type="PANTHER" id="PTHR35007">
    <property type="entry name" value="INTEGRAL MEMBRANE PROTEIN-RELATED"/>
    <property type="match status" value="1"/>
</dbReference>
<evidence type="ECO:0000256" key="3">
    <source>
        <dbReference type="ARBA" id="ARBA00022692"/>
    </source>
</evidence>
<evidence type="ECO:0000256" key="6">
    <source>
        <dbReference type="SAM" id="MobiDB-lite"/>
    </source>
</evidence>
<evidence type="ECO:0000256" key="5">
    <source>
        <dbReference type="ARBA" id="ARBA00023136"/>
    </source>
</evidence>
<keyword evidence="3 7" id="KW-0812">Transmembrane</keyword>
<dbReference type="GO" id="GO:0005886">
    <property type="term" value="C:plasma membrane"/>
    <property type="evidence" value="ECO:0007669"/>
    <property type="project" value="UniProtKB-SubCell"/>
</dbReference>
<evidence type="ECO:0000256" key="7">
    <source>
        <dbReference type="SAM" id="Phobius"/>
    </source>
</evidence>
<feature type="transmembrane region" description="Helical" evidence="7">
    <location>
        <begin position="160"/>
        <end position="178"/>
    </location>
</feature>
<reference evidence="9 10" key="1">
    <citation type="submission" date="2020-02" db="EMBL/GenBank/DDBJ databases">
        <authorList>
            <person name="Sun Q."/>
        </authorList>
    </citation>
    <scope>NUCLEOTIDE SEQUENCE [LARGE SCALE GENOMIC DNA]</scope>
    <source>
        <strain evidence="9 10">YIM 13062</strain>
    </source>
</reference>
<proteinExistence type="predicted"/>
<feature type="region of interest" description="Disordered" evidence="6">
    <location>
        <begin position="188"/>
        <end position="223"/>
    </location>
</feature>
<protein>
    <recommendedName>
        <fullName evidence="8">Type II secretion system protein GspF domain-containing protein</fullName>
    </recommendedName>
</protein>
<gene>
    <name evidence="9" type="ORF">GTW58_01430</name>
</gene>
<comment type="caution">
    <text evidence="9">The sequence shown here is derived from an EMBL/GenBank/DDBJ whole genome shotgun (WGS) entry which is preliminary data.</text>
</comment>
<organism evidence="9 10">
    <name type="scientific">Kocuria subflava</name>
    <dbReference type="NCBI Taxonomy" id="1736139"/>
    <lineage>
        <taxon>Bacteria</taxon>
        <taxon>Bacillati</taxon>
        <taxon>Actinomycetota</taxon>
        <taxon>Actinomycetes</taxon>
        <taxon>Micrococcales</taxon>
        <taxon>Micrococcaceae</taxon>
        <taxon>Kocuria</taxon>
    </lineage>
</organism>
<keyword evidence="5 7" id="KW-0472">Membrane</keyword>
<keyword evidence="4 7" id="KW-1133">Transmembrane helix</keyword>
<accession>A0A846THJ7</accession>
<feature type="domain" description="Type II secretion system protein GspF" evidence="8">
    <location>
        <begin position="2"/>
        <end position="144"/>
    </location>
</feature>
<dbReference type="AlphaFoldDB" id="A0A846THJ7"/>
<keyword evidence="10" id="KW-1185">Reference proteome</keyword>
<comment type="subcellular location">
    <subcellularLocation>
        <location evidence="1">Cell membrane</location>
        <topology evidence="1">Multi-pass membrane protein</topology>
    </subcellularLocation>
</comment>
<keyword evidence="2" id="KW-1003">Cell membrane</keyword>
<feature type="transmembrane region" description="Helical" evidence="7">
    <location>
        <begin position="128"/>
        <end position="148"/>
    </location>
</feature>
<evidence type="ECO:0000256" key="2">
    <source>
        <dbReference type="ARBA" id="ARBA00022475"/>
    </source>
</evidence>
<evidence type="ECO:0000313" key="10">
    <source>
        <dbReference type="Proteomes" id="UP000521379"/>
    </source>
</evidence>
<name>A0A846THJ7_9MICC</name>
<dbReference type="EMBL" id="JAAVUN010000001">
    <property type="protein sequence ID" value="NKE08628.1"/>
    <property type="molecule type" value="Genomic_DNA"/>
</dbReference>
<evidence type="ECO:0000259" key="8">
    <source>
        <dbReference type="Pfam" id="PF00482"/>
    </source>
</evidence>
<dbReference type="Pfam" id="PF00482">
    <property type="entry name" value="T2SSF"/>
    <property type="match status" value="1"/>
</dbReference>